<name>A0A2W2E1V5_9ACTN</name>
<protein>
    <submittedName>
        <fullName evidence="2">DUF4192 domain-containing protein</fullName>
    </submittedName>
</protein>
<accession>A0A2W2E1V5</accession>
<feature type="region of interest" description="Disordered" evidence="1">
    <location>
        <begin position="1"/>
        <end position="55"/>
    </location>
</feature>
<sequence length="405" mass="43062">MGIRDSSGVPVQAIGSSTPPSDAPTPPAGAITLASAVPEPPVASDPESPFDTPEPRLTLTSPTDILAAVPYLVGFHPTSSLVVIGLAAGRAKMVARWSLPLPPGTLEALLPLFEREAVTDIVIVGYGSGEIVTPGVDETRRLAAGAGVHVGEALRAHEGRYWSYVCDVATCCPPQGTPYDLSASRIAAEATVRGLVAFPDREALERTLAPVTGPVRVAMSRATAEAIAELQDRLMASTDLDAFAAEFVSDGLARVRSALRVHEAGGCLDDLDAARLGLSLTLMRIRDEAWTLMEDSHVTLWKDLTRRLDPRFTPPAASLLAMASWRAGNSVQATIALERALTIDPGYSMAHLLMHALQNLLSPELLRDRMPTPAELDEAMGPVNASWLLPLINLMDEDDSIPPLE</sequence>
<organism evidence="2 3">
    <name type="scientific">Nonomuraea aridisoli</name>
    <dbReference type="NCBI Taxonomy" id="2070368"/>
    <lineage>
        <taxon>Bacteria</taxon>
        <taxon>Bacillati</taxon>
        <taxon>Actinomycetota</taxon>
        <taxon>Actinomycetes</taxon>
        <taxon>Streptosporangiales</taxon>
        <taxon>Streptosporangiaceae</taxon>
        <taxon>Nonomuraea</taxon>
    </lineage>
</organism>
<reference evidence="2 3" key="1">
    <citation type="submission" date="2018-01" db="EMBL/GenBank/DDBJ databases">
        <title>Draft genome sequence of Nonomuraea sp. KC333.</title>
        <authorList>
            <person name="Sahin N."/>
            <person name="Saygin H."/>
            <person name="Ay H."/>
        </authorList>
    </citation>
    <scope>NUCLEOTIDE SEQUENCE [LARGE SCALE GENOMIC DNA]</scope>
    <source>
        <strain evidence="2 3">KC333</strain>
    </source>
</reference>
<dbReference type="AlphaFoldDB" id="A0A2W2E1V5"/>
<evidence type="ECO:0000313" key="3">
    <source>
        <dbReference type="Proteomes" id="UP000249304"/>
    </source>
</evidence>
<proteinExistence type="predicted"/>
<dbReference type="InterPro" id="IPR025447">
    <property type="entry name" value="DUF4192"/>
</dbReference>
<dbReference type="Pfam" id="PF13830">
    <property type="entry name" value="DUF4192"/>
    <property type="match status" value="1"/>
</dbReference>
<gene>
    <name evidence="2" type="ORF">C1J01_45820</name>
</gene>
<dbReference type="Proteomes" id="UP000249304">
    <property type="component" value="Unassembled WGS sequence"/>
</dbReference>
<dbReference type="OrthoDB" id="3264463at2"/>
<evidence type="ECO:0000313" key="2">
    <source>
        <dbReference type="EMBL" id="PZG03527.1"/>
    </source>
</evidence>
<keyword evidence="3" id="KW-1185">Reference proteome</keyword>
<dbReference type="EMBL" id="POUD01000423">
    <property type="protein sequence ID" value="PZG03527.1"/>
    <property type="molecule type" value="Genomic_DNA"/>
</dbReference>
<comment type="caution">
    <text evidence="2">The sequence shown here is derived from an EMBL/GenBank/DDBJ whole genome shotgun (WGS) entry which is preliminary data.</text>
</comment>
<evidence type="ECO:0000256" key="1">
    <source>
        <dbReference type="SAM" id="MobiDB-lite"/>
    </source>
</evidence>